<name>A0A099KST2_COLPS</name>
<evidence type="ECO:0000313" key="2">
    <source>
        <dbReference type="EMBL" id="KGJ93834.1"/>
    </source>
</evidence>
<gene>
    <name evidence="2" type="ORF">GAB14E_2389</name>
</gene>
<dbReference type="PANTHER" id="PTHR39434">
    <property type="match status" value="1"/>
</dbReference>
<dbReference type="PROSITE" id="PS51819">
    <property type="entry name" value="VOC"/>
    <property type="match status" value="1"/>
</dbReference>
<feature type="domain" description="VOC" evidence="1">
    <location>
        <begin position="3"/>
        <end position="119"/>
    </location>
</feature>
<sequence>MNHAFHLSFVVPNKELARSFYIDTLGCSVGRDNDTWFDILFFGHQLTIHQASEKMPAFTINHFGPILDKKEWLTVIDKCESNNVEVILPPTIKSLKTEDESGKFIVKDPSGNVLEFKYYLNVNKTVSSR</sequence>
<dbReference type="Pfam" id="PF00903">
    <property type="entry name" value="Glyoxalase"/>
    <property type="match status" value="1"/>
</dbReference>
<dbReference type="Proteomes" id="UP000029868">
    <property type="component" value="Unassembled WGS sequence"/>
</dbReference>
<reference evidence="2 3" key="1">
    <citation type="submission" date="2014-08" db="EMBL/GenBank/DDBJ databases">
        <title>Genomic and Phenotypic Diversity of Colwellia psychrerythraea strains from Disparate Marine Basins.</title>
        <authorList>
            <person name="Techtmann S.M."/>
            <person name="Stelling S.C."/>
            <person name="Utturkar S.M."/>
            <person name="Alshibli N."/>
            <person name="Harris A."/>
            <person name="Brown S.D."/>
            <person name="Hazen T.C."/>
        </authorList>
    </citation>
    <scope>NUCLEOTIDE SEQUENCE [LARGE SCALE GENOMIC DNA]</scope>
    <source>
        <strain evidence="2 3">GAB14E</strain>
    </source>
</reference>
<dbReference type="InterPro" id="IPR029068">
    <property type="entry name" value="Glyas_Bleomycin-R_OHBP_Dase"/>
</dbReference>
<comment type="caution">
    <text evidence="2">The sequence shown here is derived from an EMBL/GenBank/DDBJ whole genome shotgun (WGS) entry which is preliminary data.</text>
</comment>
<dbReference type="PANTHER" id="PTHR39434:SF1">
    <property type="entry name" value="VOC DOMAIN-CONTAINING PROTEIN"/>
    <property type="match status" value="1"/>
</dbReference>
<proteinExistence type="predicted"/>
<protein>
    <submittedName>
        <fullName evidence="2">Glyoxalase-like domain containing protein</fullName>
    </submittedName>
</protein>
<dbReference type="InterPro" id="IPR004360">
    <property type="entry name" value="Glyas_Fos-R_dOase_dom"/>
</dbReference>
<evidence type="ECO:0000259" key="1">
    <source>
        <dbReference type="PROSITE" id="PS51819"/>
    </source>
</evidence>
<dbReference type="SUPFAM" id="SSF54593">
    <property type="entry name" value="Glyoxalase/Bleomycin resistance protein/Dihydroxybiphenyl dioxygenase"/>
    <property type="match status" value="1"/>
</dbReference>
<dbReference type="AlphaFoldDB" id="A0A099KST2"/>
<dbReference type="InterPro" id="IPR037523">
    <property type="entry name" value="VOC_core"/>
</dbReference>
<dbReference type="PATRIC" id="fig|28229.3.peg.2012"/>
<dbReference type="OrthoDB" id="793940at2"/>
<dbReference type="EMBL" id="JQEC01000021">
    <property type="protein sequence ID" value="KGJ93834.1"/>
    <property type="molecule type" value="Genomic_DNA"/>
</dbReference>
<dbReference type="Gene3D" id="3.10.180.10">
    <property type="entry name" value="2,3-Dihydroxybiphenyl 1,2-Dioxygenase, domain 1"/>
    <property type="match status" value="1"/>
</dbReference>
<dbReference type="RefSeq" id="WP_033082061.1">
    <property type="nucleotide sequence ID" value="NZ_JQEC01000021.1"/>
</dbReference>
<organism evidence="2 3">
    <name type="scientific">Colwellia psychrerythraea</name>
    <name type="common">Vibrio psychroerythus</name>
    <dbReference type="NCBI Taxonomy" id="28229"/>
    <lineage>
        <taxon>Bacteria</taxon>
        <taxon>Pseudomonadati</taxon>
        <taxon>Pseudomonadota</taxon>
        <taxon>Gammaproteobacteria</taxon>
        <taxon>Alteromonadales</taxon>
        <taxon>Colwelliaceae</taxon>
        <taxon>Colwellia</taxon>
    </lineage>
</organism>
<accession>A0A099KST2</accession>
<evidence type="ECO:0000313" key="3">
    <source>
        <dbReference type="Proteomes" id="UP000029868"/>
    </source>
</evidence>